<proteinExistence type="predicted"/>
<dbReference type="InterPro" id="IPR052155">
    <property type="entry name" value="Biofilm_reg_signaling"/>
</dbReference>
<reference evidence="4 5" key="1">
    <citation type="submission" date="2017-03" db="EMBL/GenBank/DDBJ databases">
        <authorList>
            <person name="Afonso C.L."/>
            <person name="Miller P.J."/>
            <person name="Scott M.A."/>
            <person name="Spackman E."/>
            <person name="Goraichik I."/>
            <person name="Dimitrov K.M."/>
            <person name="Suarez D.L."/>
            <person name="Swayne D.E."/>
        </authorList>
    </citation>
    <scope>NUCLEOTIDE SEQUENCE [LARGE SCALE GENOMIC DNA]</scope>
    <source>
        <strain evidence="4 5">CECT 8397</strain>
    </source>
</reference>
<dbReference type="CDD" id="cd01949">
    <property type="entry name" value="GGDEF"/>
    <property type="match status" value="1"/>
</dbReference>
<keyword evidence="4" id="KW-0808">Transferase</keyword>
<organism evidence="4 5">
    <name type="scientific">Pseudooctadecabacter jejudonensis</name>
    <dbReference type="NCBI Taxonomy" id="1391910"/>
    <lineage>
        <taxon>Bacteria</taxon>
        <taxon>Pseudomonadati</taxon>
        <taxon>Pseudomonadota</taxon>
        <taxon>Alphaproteobacteria</taxon>
        <taxon>Rhodobacterales</taxon>
        <taxon>Paracoccaceae</taxon>
        <taxon>Pseudooctadecabacter</taxon>
    </lineage>
</organism>
<dbReference type="InterPro" id="IPR000014">
    <property type="entry name" value="PAS"/>
</dbReference>
<dbReference type="Proteomes" id="UP000193623">
    <property type="component" value="Unassembled WGS sequence"/>
</dbReference>
<dbReference type="EC" id="2.7.7.65" evidence="4"/>
<dbReference type="SMART" id="SM00086">
    <property type="entry name" value="PAC"/>
    <property type="match status" value="1"/>
</dbReference>
<dbReference type="CDD" id="cd00130">
    <property type="entry name" value="PAS"/>
    <property type="match status" value="1"/>
</dbReference>
<dbReference type="InterPro" id="IPR035965">
    <property type="entry name" value="PAS-like_dom_sf"/>
</dbReference>
<dbReference type="SUPFAM" id="SSF55785">
    <property type="entry name" value="PYP-like sensor domain (PAS domain)"/>
    <property type="match status" value="1"/>
</dbReference>
<keyword evidence="5" id="KW-1185">Reference proteome</keyword>
<dbReference type="SUPFAM" id="SSF55073">
    <property type="entry name" value="Nucleotide cyclase"/>
    <property type="match status" value="1"/>
</dbReference>
<dbReference type="PANTHER" id="PTHR44757">
    <property type="entry name" value="DIGUANYLATE CYCLASE DGCP"/>
    <property type="match status" value="1"/>
</dbReference>
<dbReference type="PROSITE" id="PS50113">
    <property type="entry name" value="PAC"/>
    <property type="match status" value="1"/>
</dbReference>
<evidence type="ECO:0000256" key="1">
    <source>
        <dbReference type="SAM" id="Coils"/>
    </source>
</evidence>
<dbReference type="PANTHER" id="PTHR44757:SF2">
    <property type="entry name" value="BIOFILM ARCHITECTURE MAINTENANCE PROTEIN MBAA"/>
    <property type="match status" value="1"/>
</dbReference>
<dbReference type="InterPro" id="IPR000160">
    <property type="entry name" value="GGDEF_dom"/>
</dbReference>
<gene>
    <name evidence="4" type="primary">ydaM_2</name>
    <name evidence="4" type="ORF">PSJ8397_01223</name>
</gene>
<evidence type="ECO:0000259" key="2">
    <source>
        <dbReference type="PROSITE" id="PS50113"/>
    </source>
</evidence>
<evidence type="ECO:0000259" key="3">
    <source>
        <dbReference type="PROSITE" id="PS50887"/>
    </source>
</evidence>
<dbReference type="Pfam" id="PF00989">
    <property type="entry name" value="PAS"/>
    <property type="match status" value="1"/>
</dbReference>
<dbReference type="Pfam" id="PF00990">
    <property type="entry name" value="GGDEF"/>
    <property type="match status" value="1"/>
</dbReference>
<dbReference type="GO" id="GO:0006355">
    <property type="term" value="P:regulation of DNA-templated transcription"/>
    <property type="evidence" value="ECO:0007669"/>
    <property type="project" value="InterPro"/>
</dbReference>
<dbReference type="NCBIfam" id="TIGR00229">
    <property type="entry name" value="sensory_box"/>
    <property type="match status" value="1"/>
</dbReference>
<dbReference type="PROSITE" id="PS50887">
    <property type="entry name" value="GGDEF"/>
    <property type="match status" value="1"/>
</dbReference>
<sequence>MRDLEDFAGIASDWFWETDADHRFTYFSARMQEVTKIRPEDVLGKRRDEQLAVCPDNASFEAHLEDLYNHRPFRNLEYKIKRQLSDGYLWLRVSGNPVFDPEGRFKGYRGTGHDITLEKEALERLETANAALSAKNQELEVLRRELELAAFEDPLTGLPNRRAFDGEIDEALHGDRSGVGLLLLDLDRFKWVNDTLGHPAGDMVLVKTAERLVNRCDTKAKAFRLGGDEFAIIVPRCPSLEDAVDLGRAIIKDARQPMSFSSVDFEIGASVGCAVTHGLPSSPSRLFKQADVALYDAKNGGRNRVMPVAKNVA</sequence>
<dbReference type="InterPro" id="IPR029787">
    <property type="entry name" value="Nucleotide_cyclase"/>
</dbReference>
<dbReference type="EMBL" id="FWFT01000002">
    <property type="protein sequence ID" value="SLN28804.1"/>
    <property type="molecule type" value="Genomic_DNA"/>
</dbReference>
<accession>A0A1Y5RZ67</accession>
<keyword evidence="4" id="KW-0548">Nucleotidyltransferase</keyword>
<dbReference type="InterPro" id="IPR043128">
    <property type="entry name" value="Rev_trsase/Diguanyl_cyclase"/>
</dbReference>
<dbReference type="SMART" id="SM00267">
    <property type="entry name" value="GGDEF"/>
    <property type="match status" value="1"/>
</dbReference>
<dbReference type="InterPro" id="IPR000700">
    <property type="entry name" value="PAS-assoc_C"/>
</dbReference>
<dbReference type="NCBIfam" id="TIGR00254">
    <property type="entry name" value="GGDEF"/>
    <property type="match status" value="1"/>
</dbReference>
<name>A0A1Y5RZ67_9RHOB</name>
<dbReference type="AlphaFoldDB" id="A0A1Y5RZ67"/>
<keyword evidence="1" id="KW-0175">Coiled coil</keyword>
<evidence type="ECO:0000313" key="5">
    <source>
        <dbReference type="Proteomes" id="UP000193623"/>
    </source>
</evidence>
<dbReference type="RefSeq" id="WP_306372137.1">
    <property type="nucleotide sequence ID" value="NZ_FWFT01000002.1"/>
</dbReference>
<feature type="domain" description="PAC" evidence="2">
    <location>
        <begin position="74"/>
        <end position="127"/>
    </location>
</feature>
<evidence type="ECO:0000313" key="4">
    <source>
        <dbReference type="EMBL" id="SLN28804.1"/>
    </source>
</evidence>
<dbReference type="GO" id="GO:0052621">
    <property type="term" value="F:diguanylate cyclase activity"/>
    <property type="evidence" value="ECO:0007669"/>
    <property type="project" value="UniProtKB-EC"/>
</dbReference>
<feature type="coiled-coil region" evidence="1">
    <location>
        <begin position="115"/>
        <end position="152"/>
    </location>
</feature>
<dbReference type="InterPro" id="IPR001610">
    <property type="entry name" value="PAC"/>
</dbReference>
<feature type="domain" description="GGDEF" evidence="3">
    <location>
        <begin position="177"/>
        <end position="310"/>
    </location>
</feature>
<dbReference type="Gene3D" id="3.30.70.270">
    <property type="match status" value="1"/>
</dbReference>
<dbReference type="InterPro" id="IPR013767">
    <property type="entry name" value="PAS_fold"/>
</dbReference>
<dbReference type="Gene3D" id="3.30.450.20">
    <property type="entry name" value="PAS domain"/>
    <property type="match status" value="1"/>
</dbReference>
<protein>
    <submittedName>
        <fullName evidence="4">Putative diguanylate cyclase YdaM</fullName>
        <ecNumber evidence="4">2.7.7.65</ecNumber>
    </submittedName>
</protein>